<keyword evidence="3" id="KW-1185">Reference proteome</keyword>
<evidence type="ECO:0000313" key="3">
    <source>
        <dbReference type="Proteomes" id="UP000280861"/>
    </source>
</evidence>
<dbReference type="Proteomes" id="UP000280861">
    <property type="component" value="Unassembled WGS sequence"/>
</dbReference>
<dbReference type="Pfam" id="PF01527">
    <property type="entry name" value="HTH_Tnp_1"/>
    <property type="match status" value="1"/>
</dbReference>
<organism evidence="2 3">
    <name type="scientific">Arthrobacter ulcerisalmonis</name>
    <dbReference type="NCBI Taxonomy" id="2483813"/>
    <lineage>
        <taxon>Bacteria</taxon>
        <taxon>Bacillati</taxon>
        <taxon>Actinomycetota</taxon>
        <taxon>Actinomycetes</taxon>
        <taxon>Micrococcales</taxon>
        <taxon>Micrococcaceae</taxon>
        <taxon>Arthrobacter</taxon>
    </lineage>
</organism>
<dbReference type="InterPro" id="IPR002514">
    <property type="entry name" value="Transposase_8"/>
</dbReference>
<dbReference type="GO" id="GO:0006313">
    <property type="term" value="P:DNA transposition"/>
    <property type="evidence" value="ECO:0007669"/>
    <property type="project" value="InterPro"/>
</dbReference>
<dbReference type="GO" id="GO:0003677">
    <property type="term" value="F:DNA binding"/>
    <property type="evidence" value="ECO:0007669"/>
    <property type="project" value="InterPro"/>
</dbReference>
<gene>
    <name evidence="2" type="ORF">PSET11_00008</name>
</gene>
<sequence>MPKAFPEEFRRDVVAVARKGEAPITQIAKDFGVSPAALHRWMKIADREDGVKSGAVSDDAAKLREANKRIRLLEQEAEVMRRAVAYLSRDINPKK</sequence>
<evidence type="ECO:0000256" key="1">
    <source>
        <dbReference type="SAM" id="Coils"/>
    </source>
</evidence>
<dbReference type="InterPro" id="IPR009057">
    <property type="entry name" value="Homeodomain-like_sf"/>
</dbReference>
<dbReference type="Gene3D" id="1.10.10.60">
    <property type="entry name" value="Homeodomain-like"/>
    <property type="match status" value="1"/>
</dbReference>
<dbReference type="SUPFAM" id="SSF46689">
    <property type="entry name" value="Homeodomain-like"/>
    <property type="match status" value="1"/>
</dbReference>
<feature type="coiled-coil region" evidence="1">
    <location>
        <begin position="56"/>
        <end position="83"/>
    </location>
</feature>
<reference evidence="2 3" key="1">
    <citation type="submission" date="2018-11" db="EMBL/GenBank/DDBJ databases">
        <authorList>
            <person name="Criscuolo A."/>
        </authorList>
    </citation>
    <scope>NUCLEOTIDE SEQUENCE [LARGE SCALE GENOMIC DNA]</scope>
    <source>
        <strain evidence="2">AT11b</strain>
    </source>
</reference>
<dbReference type="EMBL" id="UXAU01000006">
    <property type="protein sequence ID" value="VDC17900.1"/>
    <property type="molecule type" value="Genomic_DNA"/>
</dbReference>
<proteinExistence type="predicted"/>
<accession>A0A3P5WPU5</accession>
<keyword evidence="1" id="KW-0175">Coiled coil</keyword>
<evidence type="ECO:0000313" key="2">
    <source>
        <dbReference type="EMBL" id="VDC17900.1"/>
    </source>
</evidence>
<name>A0A3P5WPU5_9MICC</name>
<dbReference type="AlphaFoldDB" id="A0A3P5WPU5"/>
<protein>
    <submittedName>
        <fullName evidence="2">Transposase</fullName>
    </submittedName>
</protein>
<dbReference type="GO" id="GO:0004803">
    <property type="term" value="F:transposase activity"/>
    <property type="evidence" value="ECO:0007669"/>
    <property type="project" value="InterPro"/>
</dbReference>